<keyword evidence="2" id="KW-1185">Reference proteome</keyword>
<evidence type="ECO:0000313" key="1">
    <source>
        <dbReference type="EMBL" id="CAK0904569.1"/>
    </source>
</evidence>
<dbReference type="Proteomes" id="UP001189429">
    <property type="component" value="Unassembled WGS sequence"/>
</dbReference>
<evidence type="ECO:0000313" key="2">
    <source>
        <dbReference type="Proteomes" id="UP001189429"/>
    </source>
</evidence>
<protein>
    <submittedName>
        <fullName evidence="1">Uncharacterized protein</fullName>
    </submittedName>
</protein>
<accession>A0ABN9Y1T0</accession>
<comment type="caution">
    <text evidence="1">The sequence shown here is derived from an EMBL/GenBank/DDBJ whole genome shotgun (WGS) entry which is preliminary data.</text>
</comment>
<dbReference type="EMBL" id="CAUYUJ010021415">
    <property type="protein sequence ID" value="CAK0904569.1"/>
    <property type="molecule type" value="Genomic_DNA"/>
</dbReference>
<organism evidence="1 2">
    <name type="scientific">Prorocentrum cordatum</name>
    <dbReference type="NCBI Taxonomy" id="2364126"/>
    <lineage>
        <taxon>Eukaryota</taxon>
        <taxon>Sar</taxon>
        <taxon>Alveolata</taxon>
        <taxon>Dinophyceae</taxon>
        <taxon>Prorocentrales</taxon>
        <taxon>Prorocentraceae</taxon>
        <taxon>Prorocentrum</taxon>
    </lineage>
</organism>
<name>A0ABN9Y1T0_9DINO</name>
<reference evidence="1" key="1">
    <citation type="submission" date="2023-10" db="EMBL/GenBank/DDBJ databases">
        <authorList>
            <person name="Chen Y."/>
            <person name="Shah S."/>
            <person name="Dougan E. K."/>
            <person name="Thang M."/>
            <person name="Chan C."/>
        </authorList>
    </citation>
    <scope>NUCLEOTIDE SEQUENCE [LARGE SCALE GENOMIC DNA]</scope>
</reference>
<feature type="non-terminal residue" evidence="1">
    <location>
        <position position="1"/>
    </location>
</feature>
<sequence length="195" mass="20283">PPRQPETRVFGLGWGGLVGDQQDFDSQGQASLLSVKVAYGAKACGSLKHPCALCRKSKGISQQALDDALGEGALEGRDLKALHCRLAHVFCELDTLHSLGEECAQKEAYIVALLNARGHAGGSAAQASRAERAAMKPQEAAAWLTVRVGVVVLAGPAVPFGRPPGFLGPVGVCPAARPCWRSLSSSNDVSSPVCT</sequence>
<proteinExistence type="predicted"/>
<gene>
    <name evidence="1" type="ORF">PCOR1329_LOCUS80534</name>
</gene>
<feature type="non-terminal residue" evidence="1">
    <location>
        <position position="195"/>
    </location>
</feature>